<name>A0A0K9PEG4_ZOSMR</name>
<proteinExistence type="inferred from homology"/>
<dbReference type="FunFam" id="3.40.50.150:FF:000122">
    <property type="entry name" value="probable methyltransferase PMT2"/>
    <property type="match status" value="1"/>
</dbReference>
<dbReference type="InterPro" id="IPR029063">
    <property type="entry name" value="SAM-dependent_MTases_sf"/>
</dbReference>
<dbReference type="GO" id="GO:0000139">
    <property type="term" value="C:Golgi membrane"/>
    <property type="evidence" value="ECO:0007669"/>
    <property type="project" value="UniProtKB-SubCell"/>
</dbReference>
<keyword evidence="8" id="KW-0333">Golgi apparatus</keyword>
<evidence type="ECO:0000313" key="14">
    <source>
        <dbReference type="Proteomes" id="UP000036987"/>
    </source>
</evidence>
<accession>A0A0K9PEG4</accession>
<keyword evidence="6 12" id="KW-0735">Signal-anchor</keyword>
<keyword evidence="14" id="KW-1185">Reference proteome</keyword>
<protein>
    <recommendedName>
        <fullName evidence="12">Methyltransferase</fullName>
        <ecNumber evidence="12">2.1.1.-</ecNumber>
    </recommendedName>
</protein>
<dbReference type="Pfam" id="PF03141">
    <property type="entry name" value="Methyltransf_29"/>
    <property type="match status" value="1"/>
</dbReference>
<dbReference type="GO" id="GO:0032259">
    <property type="term" value="P:methylation"/>
    <property type="evidence" value="ECO:0007669"/>
    <property type="project" value="UniProtKB-KW"/>
</dbReference>
<dbReference type="OrthoDB" id="2013972at2759"/>
<evidence type="ECO:0000256" key="11">
    <source>
        <dbReference type="ARBA" id="ARBA00060399"/>
    </source>
</evidence>
<evidence type="ECO:0000256" key="2">
    <source>
        <dbReference type="ARBA" id="ARBA00008361"/>
    </source>
</evidence>
<dbReference type="Gene3D" id="3.40.50.150">
    <property type="entry name" value="Vaccinia Virus protein VP39"/>
    <property type="match status" value="1"/>
</dbReference>
<evidence type="ECO:0000256" key="6">
    <source>
        <dbReference type="ARBA" id="ARBA00022968"/>
    </source>
</evidence>
<dbReference type="AlphaFoldDB" id="A0A0K9PEG4"/>
<keyword evidence="3 12" id="KW-0489">Methyltransferase</keyword>
<keyword evidence="9" id="KW-0472">Membrane</keyword>
<dbReference type="OMA" id="RINICES"/>
<evidence type="ECO:0000256" key="9">
    <source>
        <dbReference type="ARBA" id="ARBA00023136"/>
    </source>
</evidence>
<dbReference type="PANTHER" id="PTHR10108">
    <property type="entry name" value="SAM-DEPENDENT METHYLTRANSFERASE"/>
    <property type="match status" value="1"/>
</dbReference>
<reference evidence="14" key="1">
    <citation type="journal article" date="2016" name="Nature">
        <title>The genome of the seagrass Zostera marina reveals angiosperm adaptation to the sea.</title>
        <authorList>
            <person name="Olsen J.L."/>
            <person name="Rouze P."/>
            <person name="Verhelst B."/>
            <person name="Lin Y.-C."/>
            <person name="Bayer T."/>
            <person name="Collen J."/>
            <person name="Dattolo E."/>
            <person name="De Paoli E."/>
            <person name="Dittami S."/>
            <person name="Maumus F."/>
            <person name="Michel G."/>
            <person name="Kersting A."/>
            <person name="Lauritano C."/>
            <person name="Lohaus R."/>
            <person name="Toepel M."/>
            <person name="Tonon T."/>
            <person name="Vanneste K."/>
            <person name="Amirebrahimi M."/>
            <person name="Brakel J."/>
            <person name="Bostroem C."/>
            <person name="Chovatia M."/>
            <person name="Grimwood J."/>
            <person name="Jenkins J.W."/>
            <person name="Jueterbock A."/>
            <person name="Mraz A."/>
            <person name="Stam W.T."/>
            <person name="Tice H."/>
            <person name="Bornberg-Bauer E."/>
            <person name="Green P.J."/>
            <person name="Pearson G.A."/>
            <person name="Procaccini G."/>
            <person name="Duarte C.M."/>
            <person name="Schmutz J."/>
            <person name="Reusch T.B.H."/>
            <person name="Van de Peer Y."/>
        </authorList>
    </citation>
    <scope>NUCLEOTIDE SEQUENCE [LARGE SCALE GENOMIC DNA]</scope>
    <source>
        <strain evidence="14">cv. Finnish</strain>
    </source>
</reference>
<keyword evidence="10 12" id="KW-0325">Glycoprotein</keyword>
<sequence>MGVLSNLNYETHHDSVATNKDNPHLKPIIFKSCDKRFTDYTPCQDRKRSMKLSRANMFYRERHCPSERGRLYCLIPAPKGYVTPFPWPKSRDYVAFANVPHKTLTIEKAVQNWVQYEGDVFRFPGGGTQFPQGADKYIDQLASVIPFDSGMIRTALDTGCGVASLGAYLLKRNILTMSFAPRDSHEAQVQFALERGVPAVIGVLGTIRLPYPSGAFDMAHCSRCLIPWDGNDGMYLMEVDRVLRPGGYWILSGPPISWKTSYKDWNRPKEELQEAQRKIEKIAQLLCWDKISEKGEIAVWRKRINGNSCPARKVGSATICQSQYSDDVWYRKMEVCVSTLPAEYDSDGVVGGELKPFPDRLNAIPPRISSGAVPGISVESYYKDNKLWKKHMDAYKRYNKIIDSGRYRNIMDMNAGLGGFAAAIESSKSWVMNVVPTIAEKSTLGVIYNRGLIGIYHDWCEGFSTYPRTYDLIHGNDLFSLYNDKCKMEDILLEMDRILRPEGTVILRDDVGILIKVKRMADGMRWNTRMMDHEDGPLVPQKTLYAVKRYWVVEDAT</sequence>
<evidence type="ECO:0000256" key="5">
    <source>
        <dbReference type="ARBA" id="ARBA00022692"/>
    </source>
</evidence>
<comment type="caution">
    <text evidence="13">The sequence shown here is derived from an EMBL/GenBank/DDBJ whole genome shotgun (WGS) entry which is preliminary data.</text>
</comment>
<evidence type="ECO:0000256" key="3">
    <source>
        <dbReference type="ARBA" id="ARBA00022603"/>
    </source>
</evidence>
<keyword evidence="4 12" id="KW-0808">Transferase</keyword>
<evidence type="ECO:0000256" key="4">
    <source>
        <dbReference type="ARBA" id="ARBA00022679"/>
    </source>
</evidence>
<dbReference type="InterPro" id="IPR004159">
    <property type="entry name" value="Put_SAM_MeTrfase"/>
</dbReference>
<dbReference type="SUPFAM" id="SSF53335">
    <property type="entry name" value="S-adenosyl-L-methionine-dependent methyltransferases"/>
    <property type="match status" value="2"/>
</dbReference>
<evidence type="ECO:0000313" key="13">
    <source>
        <dbReference type="EMBL" id="KMZ67468.1"/>
    </source>
</evidence>
<evidence type="ECO:0000256" key="12">
    <source>
        <dbReference type="RuleBase" id="RU366043"/>
    </source>
</evidence>
<dbReference type="STRING" id="29655.A0A0K9PEG4"/>
<evidence type="ECO:0000256" key="7">
    <source>
        <dbReference type="ARBA" id="ARBA00022989"/>
    </source>
</evidence>
<comment type="similarity">
    <text evidence="2 12">Belongs to the methyltransferase superfamily.</text>
</comment>
<dbReference type="PANTHER" id="PTHR10108:SF1119">
    <property type="entry name" value="METHYLTRANSFERASE PMT2-RELATED"/>
    <property type="match status" value="1"/>
</dbReference>
<dbReference type="Proteomes" id="UP000036987">
    <property type="component" value="Unassembled WGS sequence"/>
</dbReference>
<keyword evidence="5" id="KW-0812">Transmembrane</keyword>
<evidence type="ECO:0000256" key="10">
    <source>
        <dbReference type="ARBA" id="ARBA00023180"/>
    </source>
</evidence>
<comment type="subcellular location">
    <subcellularLocation>
        <location evidence="11">Endomembrane system</location>
        <topology evidence="11">Single-pass type II membrane protein</topology>
    </subcellularLocation>
    <subcellularLocation>
        <location evidence="1">Golgi apparatus membrane</location>
        <topology evidence="1">Single-pass membrane protein</topology>
    </subcellularLocation>
    <subcellularLocation>
        <location evidence="12">Membrane</location>
        <topology evidence="12">Single-pass type II membrane protein</topology>
    </subcellularLocation>
</comment>
<dbReference type="GO" id="GO:0005737">
    <property type="term" value="C:cytoplasm"/>
    <property type="evidence" value="ECO:0000318"/>
    <property type="project" value="GO_Central"/>
</dbReference>
<evidence type="ECO:0000256" key="1">
    <source>
        <dbReference type="ARBA" id="ARBA00004194"/>
    </source>
</evidence>
<dbReference type="EMBL" id="LFYR01000909">
    <property type="protein sequence ID" value="KMZ67468.1"/>
    <property type="molecule type" value="Genomic_DNA"/>
</dbReference>
<dbReference type="EC" id="2.1.1.-" evidence="12"/>
<dbReference type="GO" id="GO:0008168">
    <property type="term" value="F:methyltransferase activity"/>
    <property type="evidence" value="ECO:0007669"/>
    <property type="project" value="UniProtKB-UniRule"/>
</dbReference>
<evidence type="ECO:0000256" key="8">
    <source>
        <dbReference type="ARBA" id="ARBA00023034"/>
    </source>
</evidence>
<keyword evidence="7" id="KW-1133">Transmembrane helix</keyword>
<organism evidence="13 14">
    <name type="scientific">Zostera marina</name>
    <name type="common">Eelgrass</name>
    <dbReference type="NCBI Taxonomy" id="29655"/>
    <lineage>
        <taxon>Eukaryota</taxon>
        <taxon>Viridiplantae</taxon>
        <taxon>Streptophyta</taxon>
        <taxon>Embryophyta</taxon>
        <taxon>Tracheophyta</taxon>
        <taxon>Spermatophyta</taxon>
        <taxon>Magnoliopsida</taxon>
        <taxon>Liliopsida</taxon>
        <taxon>Zosteraceae</taxon>
        <taxon>Zostera</taxon>
    </lineage>
</organism>
<gene>
    <name evidence="13" type="ORF">ZOSMA_267G00210</name>
</gene>